<evidence type="ECO:0000256" key="3">
    <source>
        <dbReference type="ARBA" id="ARBA00022723"/>
    </source>
</evidence>
<dbReference type="InterPro" id="IPR001041">
    <property type="entry name" value="2Fe-2S_ferredoxin-type"/>
</dbReference>
<evidence type="ECO:0000313" key="8">
    <source>
        <dbReference type="EMBL" id="NGY03375.1"/>
    </source>
</evidence>
<keyword evidence="4" id="KW-0408">Iron</keyword>
<comment type="similarity">
    <text evidence="1">Belongs to the adrenodoxin/putidaredoxin family.</text>
</comment>
<evidence type="ECO:0000256" key="6">
    <source>
        <dbReference type="ARBA" id="ARBA00034078"/>
    </source>
</evidence>
<organism evidence="8 9">
    <name type="scientific">Solimonas terrae</name>
    <dbReference type="NCBI Taxonomy" id="1396819"/>
    <lineage>
        <taxon>Bacteria</taxon>
        <taxon>Pseudomonadati</taxon>
        <taxon>Pseudomonadota</taxon>
        <taxon>Gammaproteobacteria</taxon>
        <taxon>Nevskiales</taxon>
        <taxon>Nevskiaceae</taxon>
        <taxon>Solimonas</taxon>
    </lineage>
</organism>
<proteinExistence type="inferred from homology"/>
<dbReference type="GO" id="GO:0140647">
    <property type="term" value="P:P450-containing electron transport chain"/>
    <property type="evidence" value="ECO:0007669"/>
    <property type="project" value="InterPro"/>
</dbReference>
<dbReference type="Pfam" id="PF00111">
    <property type="entry name" value="Fer2"/>
    <property type="match status" value="1"/>
</dbReference>
<comment type="cofactor">
    <cofactor evidence="6">
        <name>[2Fe-2S] cluster</name>
        <dbReference type="ChEBI" id="CHEBI:190135"/>
    </cofactor>
</comment>
<evidence type="ECO:0000256" key="4">
    <source>
        <dbReference type="ARBA" id="ARBA00023004"/>
    </source>
</evidence>
<evidence type="ECO:0000256" key="1">
    <source>
        <dbReference type="ARBA" id="ARBA00010914"/>
    </source>
</evidence>
<dbReference type="PRINTS" id="PR00355">
    <property type="entry name" value="ADRENODOXIN"/>
</dbReference>
<dbReference type="PANTHER" id="PTHR23426:SF65">
    <property type="entry name" value="FERREDOXIN-2, MITOCHONDRIAL"/>
    <property type="match status" value="1"/>
</dbReference>
<dbReference type="InterPro" id="IPR018298">
    <property type="entry name" value="Adrenodoxin_Fe-S_BS"/>
</dbReference>
<dbReference type="PANTHER" id="PTHR23426">
    <property type="entry name" value="FERREDOXIN/ADRENODOXIN"/>
    <property type="match status" value="1"/>
</dbReference>
<dbReference type="InterPro" id="IPR001055">
    <property type="entry name" value="Adrenodoxin-like"/>
</dbReference>
<sequence>MAALKVTFVQQDGVEKTIEGLEPGQSLMEVGRNNGVDGILGDCGGSCACATCHVYIEPEWQAAVGAPDEVETATLDMAGDVLKPNSRLCCQIALRPELDGLRMRVAPGM</sequence>
<dbReference type="RefSeq" id="WP_166250789.1">
    <property type="nucleotide sequence ID" value="NZ_JAAMOW010000001.1"/>
</dbReference>
<accession>A0A6M2BMJ6</accession>
<dbReference type="CDD" id="cd00207">
    <property type="entry name" value="fer2"/>
    <property type="match status" value="1"/>
</dbReference>
<dbReference type="GO" id="GO:0051537">
    <property type="term" value="F:2 iron, 2 sulfur cluster binding"/>
    <property type="evidence" value="ECO:0007669"/>
    <property type="project" value="UniProtKB-KW"/>
</dbReference>
<evidence type="ECO:0000256" key="2">
    <source>
        <dbReference type="ARBA" id="ARBA00022714"/>
    </source>
</evidence>
<comment type="caution">
    <text evidence="8">The sequence shown here is derived from an EMBL/GenBank/DDBJ whole genome shotgun (WGS) entry which is preliminary data.</text>
</comment>
<dbReference type="Proteomes" id="UP000472676">
    <property type="component" value="Unassembled WGS sequence"/>
</dbReference>
<dbReference type="InterPro" id="IPR012675">
    <property type="entry name" value="Beta-grasp_dom_sf"/>
</dbReference>
<dbReference type="AlphaFoldDB" id="A0A6M2BMJ6"/>
<dbReference type="EMBL" id="JAAMOW010000001">
    <property type="protein sequence ID" value="NGY03375.1"/>
    <property type="molecule type" value="Genomic_DNA"/>
</dbReference>
<dbReference type="PROSITE" id="PS00814">
    <property type="entry name" value="ADX"/>
    <property type="match status" value="1"/>
</dbReference>
<protein>
    <submittedName>
        <fullName evidence="8">2Fe-2S iron-sulfur cluster binding domain-containing protein</fullName>
    </submittedName>
</protein>
<dbReference type="SUPFAM" id="SSF54292">
    <property type="entry name" value="2Fe-2S ferredoxin-like"/>
    <property type="match status" value="1"/>
</dbReference>
<dbReference type="GO" id="GO:0046872">
    <property type="term" value="F:metal ion binding"/>
    <property type="evidence" value="ECO:0007669"/>
    <property type="project" value="UniProtKB-KW"/>
</dbReference>
<gene>
    <name evidence="8" type="ORF">G7Y85_01210</name>
</gene>
<name>A0A6M2BMJ6_9GAMM</name>
<dbReference type="GO" id="GO:0009055">
    <property type="term" value="F:electron transfer activity"/>
    <property type="evidence" value="ECO:0007669"/>
    <property type="project" value="TreeGrafter"/>
</dbReference>
<dbReference type="InterPro" id="IPR036010">
    <property type="entry name" value="2Fe-2S_ferredoxin-like_sf"/>
</dbReference>
<dbReference type="Gene3D" id="3.10.20.30">
    <property type="match status" value="1"/>
</dbReference>
<feature type="domain" description="2Fe-2S ferredoxin-type" evidence="7">
    <location>
        <begin position="4"/>
        <end position="109"/>
    </location>
</feature>
<keyword evidence="2" id="KW-0001">2Fe-2S</keyword>
<evidence type="ECO:0000313" key="9">
    <source>
        <dbReference type="Proteomes" id="UP000472676"/>
    </source>
</evidence>
<keyword evidence="3" id="KW-0479">Metal-binding</keyword>
<dbReference type="PROSITE" id="PS51085">
    <property type="entry name" value="2FE2S_FER_2"/>
    <property type="match status" value="1"/>
</dbReference>
<evidence type="ECO:0000256" key="5">
    <source>
        <dbReference type="ARBA" id="ARBA00023014"/>
    </source>
</evidence>
<reference evidence="8 9" key="1">
    <citation type="journal article" date="2014" name="Int. J. Syst. Evol. Microbiol.">
        <title>Solimonas terrae sp. nov., isolated from soil.</title>
        <authorList>
            <person name="Kim S.J."/>
            <person name="Moon J.Y."/>
            <person name="Weon H.Y."/>
            <person name="Ahn J.H."/>
            <person name="Chen W.M."/>
            <person name="Kwon S.W."/>
        </authorList>
    </citation>
    <scope>NUCLEOTIDE SEQUENCE [LARGE SCALE GENOMIC DNA]</scope>
    <source>
        <strain evidence="8 9">KIS83-12</strain>
    </source>
</reference>
<keyword evidence="9" id="KW-1185">Reference proteome</keyword>
<keyword evidence="5" id="KW-0411">Iron-sulfur</keyword>
<evidence type="ECO:0000259" key="7">
    <source>
        <dbReference type="PROSITE" id="PS51085"/>
    </source>
</evidence>